<dbReference type="InterPro" id="IPR009081">
    <property type="entry name" value="PP-bd_ACP"/>
</dbReference>
<proteinExistence type="inferred from homology"/>
<dbReference type="Gene3D" id="3.30.300.30">
    <property type="match status" value="1"/>
</dbReference>
<dbReference type="Pfam" id="PF00501">
    <property type="entry name" value="AMP-binding"/>
    <property type="match status" value="1"/>
</dbReference>
<name>A0A7K3RG54_STRAQ</name>
<dbReference type="InterPro" id="IPR029058">
    <property type="entry name" value="AB_hydrolase_fold"/>
</dbReference>
<evidence type="ECO:0000256" key="6">
    <source>
        <dbReference type="ARBA" id="ARBA00022553"/>
    </source>
</evidence>
<evidence type="ECO:0000256" key="4">
    <source>
        <dbReference type="ARBA" id="ARBA00016743"/>
    </source>
</evidence>
<dbReference type="SMART" id="SM00823">
    <property type="entry name" value="PKS_PP"/>
    <property type="match status" value="1"/>
</dbReference>
<dbReference type="InterPro" id="IPR010071">
    <property type="entry name" value="AA_adenyl_dom"/>
</dbReference>
<dbReference type="SUPFAM" id="SSF56801">
    <property type="entry name" value="Acetyl-CoA synthetase-like"/>
    <property type="match status" value="1"/>
</dbReference>
<evidence type="ECO:0000259" key="9">
    <source>
        <dbReference type="PROSITE" id="PS50075"/>
    </source>
</evidence>
<dbReference type="Pfam" id="PF00550">
    <property type="entry name" value="PP-binding"/>
    <property type="match status" value="2"/>
</dbReference>
<dbReference type="GO" id="GO:0016874">
    <property type="term" value="F:ligase activity"/>
    <property type="evidence" value="ECO:0007669"/>
    <property type="project" value="UniProtKB-KW"/>
</dbReference>
<dbReference type="PROSITE" id="PS00455">
    <property type="entry name" value="AMP_BINDING"/>
    <property type="match status" value="1"/>
</dbReference>
<gene>
    <name evidence="10" type="ORF">G3I58_24065</name>
</gene>
<comment type="caution">
    <text evidence="10">The sequence shown here is derived from an EMBL/GenBank/DDBJ whole genome shotgun (WGS) entry which is preliminary data.</text>
</comment>
<dbReference type="GO" id="GO:0031177">
    <property type="term" value="F:phosphopantetheine binding"/>
    <property type="evidence" value="ECO:0007669"/>
    <property type="project" value="InterPro"/>
</dbReference>
<evidence type="ECO:0000256" key="1">
    <source>
        <dbReference type="ARBA" id="ARBA00001957"/>
    </source>
</evidence>
<dbReference type="Gene3D" id="3.40.50.1820">
    <property type="entry name" value="alpha/beta hydrolase"/>
    <property type="match status" value="1"/>
</dbReference>
<dbReference type="FunFam" id="1.10.1200.10:FF:000016">
    <property type="entry name" value="Non-ribosomal peptide synthase"/>
    <property type="match status" value="1"/>
</dbReference>
<sequence length="1181" mass="127427">MGDVVLGQEEVRALVAGELDVDPAAIGPDEDLVTLGLHSMRMIRIAASLRRRGVRVNFSDLALRPTVLAWSELIEERLGTEGDRPARPVEPPRQESAAGEPFGLATMQHGYWIGRADGQALGGVAAHLYAEFDGQGVEPRRLERAVVDLVNRHGMLRSQFLDDGTQRVLDQPGHPIWSLTDLREVPAAEVEGRLEEIRRQKTHQRMRADLGQVLDVSLTLLAGGRTRLHVDVDMLAADALSYRLMLADLAAFYRDGGSALAPLSYDYRSYLADYNALNAAAREEQRAWWQEVLPELPDAPALPLVPESEREDPLRTVRYEHWLDPEHKRRLIDRAHERGVTPATVLASVFADVVGTWSSEQKFLLNLPLFNREPLHPDVERLVGDFSSSVLLDVDVTEPLSVLERARRFQQNLHTKASHVACPGLDVLRDLGRLRGEPVLANVVYTSGLNLGELFQDTVIDTFGEPVWIISQGPQVVLDAQVVELRGGLLFNWDVREQAFPAGMMDTMFRRNRELLEELLADDADWGLVASRGLPPAQAAVRASANDTDRPVSGRLLHEGFFEHARSTPELPAVVGGADGELTYGRLRDRALRVAGALVARGVRPGDAVSIQLPKGPDQVVAALGVLAAGASYVPIGVEQPDVRRDSIERTGDVVLALRGSGGSPEAGGVPVLDLGTALDGSEPLEEPVAVDPESVAYVIFTSGSTGLPKGVEVAHAAAMNTVDCVNEHFGISTGDRSLGVSPFEFDLSVYDIFGLLSVGGCVVLPDDESRRDGQRAAELVRAHGVTVLNCVPSLLDAILAGGEAQGLGASLRVVILGGDWVGVDLPERLRRLAPGCRFAGLGGTTEAAIHSTVCEVTGDVPAHWKAVPYGVPLGNVRCRVVNEAGADCPDLVPGELWIGGRGVARGYRNDPERTEDRFVLHEGRRWYRTGDLARYWPDGTLEFLGRRDSQIKVRGYRIELGEVEAALRALPTVHRAVADVVGETTRKLVATVTLTEAPDAPEASGTASDAVVDAVEASDAVEAGLREALAAVLPPHMIPERIEILDAFPLTSNGKLDRKAVRTMLDAGAAGERPHTEPSGDLETVLADIVGSVLGAGRVSVEGDFFALGGDSVLATKVIAQIRQWLDTSEPTVTDLFAARTVRELAVRLAKRQSAPGRIELAAGIYREVAAMSLAQLAES</sequence>
<dbReference type="InterPro" id="IPR045851">
    <property type="entry name" value="AMP-bd_C_sf"/>
</dbReference>
<dbReference type="Gene3D" id="3.30.559.10">
    <property type="entry name" value="Chloramphenicol acetyltransferase-like domain"/>
    <property type="match status" value="1"/>
</dbReference>
<dbReference type="Proteomes" id="UP000470951">
    <property type="component" value="Unassembled WGS sequence"/>
</dbReference>
<dbReference type="GO" id="GO:0043041">
    <property type="term" value="P:amino acid activation for nonribosomal peptide biosynthetic process"/>
    <property type="evidence" value="ECO:0007669"/>
    <property type="project" value="TreeGrafter"/>
</dbReference>
<dbReference type="Gene3D" id="3.40.50.12780">
    <property type="entry name" value="N-terminal domain of ligase-like"/>
    <property type="match status" value="1"/>
</dbReference>
<evidence type="ECO:0000256" key="2">
    <source>
        <dbReference type="ARBA" id="ARBA00005102"/>
    </source>
</evidence>
<evidence type="ECO:0000313" key="11">
    <source>
        <dbReference type="Proteomes" id="UP000470951"/>
    </source>
</evidence>
<dbReference type="InterPro" id="IPR001242">
    <property type="entry name" value="Condensation_dom"/>
</dbReference>
<feature type="domain" description="Carrier" evidence="9">
    <location>
        <begin position="2"/>
        <end position="78"/>
    </location>
</feature>
<dbReference type="InterPro" id="IPR020806">
    <property type="entry name" value="PKS_PP-bd"/>
</dbReference>
<feature type="domain" description="Carrier" evidence="9">
    <location>
        <begin position="1078"/>
        <end position="1154"/>
    </location>
</feature>
<dbReference type="Gene3D" id="1.10.1200.10">
    <property type="entry name" value="ACP-like"/>
    <property type="match status" value="1"/>
</dbReference>
<evidence type="ECO:0000256" key="5">
    <source>
        <dbReference type="ARBA" id="ARBA00022450"/>
    </source>
</evidence>
<evidence type="ECO:0000256" key="8">
    <source>
        <dbReference type="ARBA" id="ARBA00033440"/>
    </source>
</evidence>
<protein>
    <recommendedName>
        <fullName evidence="4">Phenyloxazoline synthase MbtB</fullName>
    </recommendedName>
    <alternativeName>
        <fullName evidence="8">Mycobactin synthetase protein B</fullName>
    </alternativeName>
</protein>
<dbReference type="GO" id="GO:0044550">
    <property type="term" value="P:secondary metabolite biosynthetic process"/>
    <property type="evidence" value="ECO:0007669"/>
    <property type="project" value="TreeGrafter"/>
</dbReference>
<organism evidence="10 11">
    <name type="scientific">Streptomyces anulatus</name>
    <name type="common">Streptomyces chrysomallus</name>
    <dbReference type="NCBI Taxonomy" id="1892"/>
    <lineage>
        <taxon>Bacteria</taxon>
        <taxon>Bacillati</taxon>
        <taxon>Actinomycetota</taxon>
        <taxon>Actinomycetes</taxon>
        <taxon>Kitasatosporales</taxon>
        <taxon>Streptomycetaceae</taxon>
        <taxon>Streptomyces</taxon>
    </lineage>
</organism>
<accession>A0A7K3RG54</accession>
<evidence type="ECO:0000256" key="7">
    <source>
        <dbReference type="ARBA" id="ARBA00022598"/>
    </source>
</evidence>
<dbReference type="PROSITE" id="PS00012">
    <property type="entry name" value="PHOSPHOPANTETHEINE"/>
    <property type="match status" value="2"/>
</dbReference>
<dbReference type="FunFam" id="3.40.50.12780:FF:000012">
    <property type="entry name" value="Non-ribosomal peptide synthetase"/>
    <property type="match status" value="1"/>
</dbReference>
<dbReference type="Gene3D" id="3.30.559.30">
    <property type="entry name" value="Nonribosomal peptide synthetase, condensation domain"/>
    <property type="match status" value="1"/>
</dbReference>
<dbReference type="EMBL" id="JAAGMS010000266">
    <property type="protein sequence ID" value="NEC01036.1"/>
    <property type="molecule type" value="Genomic_DNA"/>
</dbReference>
<dbReference type="AlphaFoldDB" id="A0A7K3RG54"/>
<keyword evidence="7" id="KW-0436">Ligase</keyword>
<dbReference type="PANTHER" id="PTHR45527">
    <property type="entry name" value="NONRIBOSOMAL PEPTIDE SYNTHETASE"/>
    <property type="match status" value="1"/>
</dbReference>
<dbReference type="InterPro" id="IPR023213">
    <property type="entry name" value="CAT-like_dom_sf"/>
</dbReference>
<comment type="pathway">
    <text evidence="2">Siderophore biosynthesis; mycobactin biosynthesis.</text>
</comment>
<dbReference type="GO" id="GO:0008610">
    <property type="term" value="P:lipid biosynthetic process"/>
    <property type="evidence" value="ECO:0007669"/>
    <property type="project" value="UniProtKB-ARBA"/>
</dbReference>
<dbReference type="PANTHER" id="PTHR45527:SF10">
    <property type="entry name" value="PYOCHELIN SYNTHASE PCHF"/>
    <property type="match status" value="1"/>
</dbReference>
<evidence type="ECO:0000313" key="10">
    <source>
        <dbReference type="EMBL" id="NEC01036.1"/>
    </source>
</evidence>
<dbReference type="InterPro" id="IPR042099">
    <property type="entry name" value="ANL_N_sf"/>
</dbReference>
<dbReference type="InterPro" id="IPR036736">
    <property type="entry name" value="ACP-like_sf"/>
</dbReference>
<dbReference type="GO" id="GO:0005737">
    <property type="term" value="C:cytoplasm"/>
    <property type="evidence" value="ECO:0007669"/>
    <property type="project" value="TreeGrafter"/>
</dbReference>
<dbReference type="InterPro" id="IPR006162">
    <property type="entry name" value="Ppantetheine_attach_site"/>
</dbReference>
<dbReference type="FunFam" id="3.30.559.30:FF:000006">
    <property type="entry name" value="Yersiniabactin polyketide/non-ribosomal peptide synthetase"/>
    <property type="match status" value="1"/>
</dbReference>
<keyword evidence="6" id="KW-0597">Phosphoprotein</keyword>
<dbReference type="InterPro" id="IPR000873">
    <property type="entry name" value="AMP-dep_synth/lig_dom"/>
</dbReference>
<dbReference type="SUPFAM" id="SSF52777">
    <property type="entry name" value="CoA-dependent acyltransferases"/>
    <property type="match status" value="2"/>
</dbReference>
<dbReference type="PROSITE" id="PS50075">
    <property type="entry name" value="CARRIER"/>
    <property type="match status" value="2"/>
</dbReference>
<dbReference type="CDD" id="cd19535">
    <property type="entry name" value="Cyc_NRPS"/>
    <property type="match status" value="1"/>
</dbReference>
<dbReference type="GO" id="GO:0017000">
    <property type="term" value="P:antibiotic biosynthetic process"/>
    <property type="evidence" value="ECO:0007669"/>
    <property type="project" value="UniProtKB-ARBA"/>
</dbReference>
<dbReference type="GO" id="GO:0072330">
    <property type="term" value="P:monocarboxylic acid biosynthetic process"/>
    <property type="evidence" value="ECO:0007669"/>
    <property type="project" value="UniProtKB-ARBA"/>
</dbReference>
<comment type="similarity">
    <text evidence="3">Belongs to the ATP-dependent AMP-binding enzyme family. MbtB subfamily.</text>
</comment>
<comment type="cofactor">
    <cofactor evidence="1">
        <name>pantetheine 4'-phosphate</name>
        <dbReference type="ChEBI" id="CHEBI:47942"/>
    </cofactor>
</comment>
<dbReference type="NCBIfam" id="TIGR01733">
    <property type="entry name" value="AA-adenyl-dom"/>
    <property type="match status" value="1"/>
</dbReference>
<dbReference type="Pfam" id="PF00668">
    <property type="entry name" value="Condensation"/>
    <property type="match status" value="1"/>
</dbReference>
<keyword evidence="5" id="KW-0596">Phosphopantetheine</keyword>
<dbReference type="InterPro" id="IPR057737">
    <property type="entry name" value="Condensation_MtbB-like"/>
</dbReference>
<dbReference type="InterPro" id="IPR020845">
    <property type="entry name" value="AMP-binding_CS"/>
</dbReference>
<dbReference type="FunFam" id="3.30.559.10:FF:000023">
    <property type="entry name" value="Non-ribosomal peptide synthetase"/>
    <property type="match status" value="1"/>
</dbReference>
<reference evidence="10 11" key="1">
    <citation type="submission" date="2020-01" db="EMBL/GenBank/DDBJ databases">
        <title>Insect and environment-associated Actinomycetes.</title>
        <authorList>
            <person name="Currrie C."/>
            <person name="Chevrette M."/>
            <person name="Carlson C."/>
            <person name="Stubbendieck R."/>
            <person name="Wendt-Pienkowski E."/>
        </authorList>
    </citation>
    <scope>NUCLEOTIDE SEQUENCE [LARGE SCALE GENOMIC DNA]</scope>
    <source>
        <strain evidence="10 11">SID7903</strain>
    </source>
</reference>
<dbReference type="SUPFAM" id="SSF47336">
    <property type="entry name" value="ACP-like"/>
    <property type="match status" value="2"/>
</dbReference>
<evidence type="ECO:0000256" key="3">
    <source>
        <dbReference type="ARBA" id="ARBA00007380"/>
    </source>
</evidence>